<dbReference type="AlphaFoldDB" id="A0A841EQ65"/>
<sequence>MAILSASLGIGTALVYPTFLSSIGQATNPSQRAESIGVFRLWRDLGYAFGAIISGIIADWMGLSYAIVFIGVITILSSIIIQVRMPEN</sequence>
<dbReference type="PROSITE" id="PS50850">
    <property type="entry name" value="MFS"/>
    <property type="match status" value="1"/>
</dbReference>
<feature type="transmembrane region" description="Helical" evidence="4">
    <location>
        <begin position="48"/>
        <end position="81"/>
    </location>
</feature>
<dbReference type="EMBL" id="JACHKT010000023">
    <property type="protein sequence ID" value="MBB6004404.1"/>
    <property type="molecule type" value="Genomic_DNA"/>
</dbReference>
<name>A0A841EQ65_9BACT</name>
<evidence type="ECO:0000256" key="1">
    <source>
        <dbReference type="ARBA" id="ARBA00022692"/>
    </source>
</evidence>
<accession>A0A841EQ65</accession>
<dbReference type="Pfam" id="PF07690">
    <property type="entry name" value="MFS_1"/>
    <property type="match status" value="1"/>
</dbReference>
<evidence type="ECO:0000313" key="7">
    <source>
        <dbReference type="Proteomes" id="UP000524404"/>
    </source>
</evidence>
<keyword evidence="3 4" id="KW-0472">Membrane</keyword>
<keyword evidence="2 4" id="KW-1133">Transmembrane helix</keyword>
<reference evidence="6 7" key="1">
    <citation type="submission" date="2020-08" db="EMBL/GenBank/DDBJ databases">
        <title>Functional genomics of gut bacteria from endangered species of beetles.</title>
        <authorList>
            <person name="Carlos-Shanley C."/>
        </authorList>
    </citation>
    <scope>NUCLEOTIDE SEQUENCE [LARGE SCALE GENOMIC DNA]</scope>
    <source>
        <strain evidence="6 7">S00070</strain>
    </source>
</reference>
<dbReference type="InterPro" id="IPR036259">
    <property type="entry name" value="MFS_trans_sf"/>
</dbReference>
<dbReference type="SUPFAM" id="SSF103473">
    <property type="entry name" value="MFS general substrate transporter"/>
    <property type="match status" value="1"/>
</dbReference>
<evidence type="ECO:0000259" key="5">
    <source>
        <dbReference type="PROSITE" id="PS50850"/>
    </source>
</evidence>
<dbReference type="Proteomes" id="UP000524404">
    <property type="component" value="Unassembled WGS sequence"/>
</dbReference>
<protein>
    <submittedName>
        <fullName evidence="6">MFS family permease</fullName>
    </submittedName>
</protein>
<dbReference type="Gene3D" id="1.20.1250.20">
    <property type="entry name" value="MFS general substrate transporter like domains"/>
    <property type="match status" value="1"/>
</dbReference>
<comment type="caution">
    <text evidence="6">The sequence shown here is derived from an EMBL/GenBank/DDBJ whole genome shotgun (WGS) entry which is preliminary data.</text>
</comment>
<organism evidence="6 7">
    <name type="scientific">Arcicella rosea</name>
    <dbReference type="NCBI Taxonomy" id="502909"/>
    <lineage>
        <taxon>Bacteria</taxon>
        <taxon>Pseudomonadati</taxon>
        <taxon>Bacteroidota</taxon>
        <taxon>Cytophagia</taxon>
        <taxon>Cytophagales</taxon>
        <taxon>Flectobacillaceae</taxon>
        <taxon>Arcicella</taxon>
    </lineage>
</organism>
<feature type="domain" description="Major facilitator superfamily (MFS) profile" evidence="5">
    <location>
        <begin position="1"/>
        <end position="88"/>
    </location>
</feature>
<evidence type="ECO:0000313" key="6">
    <source>
        <dbReference type="EMBL" id="MBB6004404.1"/>
    </source>
</evidence>
<gene>
    <name evidence="6" type="ORF">HNP25_003067</name>
</gene>
<evidence type="ECO:0000256" key="3">
    <source>
        <dbReference type="ARBA" id="ARBA00023136"/>
    </source>
</evidence>
<dbReference type="InterPro" id="IPR011701">
    <property type="entry name" value="MFS"/>
</dbReference>
<keyword evidence="1 4" id="KW-0812">Transmembrane</keyword>
<dbReference type="InterPro" id="IPR020846">
    <property type="entry name" value="MFS_dom"/>
</dbReference>
<evidence type="ECO:0000256" key="4">
    <source>
        <dbReference type="SAM" id="Phobius"/>
    </source>
</evidence>
<keyword evidence="7" id="KW-1185">Reference proteome</keyword>
<evidence type="ECO:0000256" key="2">
    <source>
        <dbReference type="ARBA" id="ARBA00022989"/>
    </source>
</evidence>
<proteinExistence type="predicted"/>
<dbReference type="GO" id="GO:0022857">
    <property type="term" value="F:transmembrane transporter activity"/>
    <property type="evidence" value="ECO:0007669"/>
    <property type="project" value="InterPro"/>
</dbReference>